<organism evidence="19 20">
    <name type="scientific">Zhengella mangrovi</name>
    <dbReference type="NCBI Taxonomy" id="1982044"/>
    <lineage>
        <taxon>Bacteria</taxon>
        <taxon>Pseudomonadati</taxon>
        <taxon>Pseudomonadota</taxon>
        <taxon>Alphaproteobacteria</taxon>
        <taxon>Hyphomicrobiales</taxon>
        <taxon>Notoacmeibacteraceae</taxon>
        <taxon>Zhengella</taxon>
    </lineage>
</organism>
<dbReference type="RefSeq" id="WP_099303529.1">
    <property type="nucleotide sequence ID" value="NZ_PDVP01000001.1"/>
</dbReference>
<comment type="catalytic activity">
    <reaction evidence="11">
        <text>Couples ATP hydrolysis with the unwinding of duplex DNA by translocating in the 3'-5' direction.</text>
        <dbReference type="EC" id="5.6.2.4"/>
    </reaction>
</comment>
<evidence type="ECO:0000256" key="9">
    <source>
        <dbReference type="ARBA" id="ARBA00023204"/>
    </source>
</evidence>
<gene>
    <name evidence="19" type="primary">addA</name>
    <name evidence="19" type="ORF">CSC94_02925</name>
</gene>
<dbReference type="GO" id="GO:0005829">
    <property type="term" value="C:cytosol"/>
    <property type="evidence" value="ECO:0007669"/>
    <property type="project" value="TreeGrafter"/>
</dbReference>
<keyword evidence="7 15" id="KW-0067">ATP-binding</keyword>
<dbReference type="InterPro" id="IPR027417">
    <property type="entry name" value="P-loop_NTPase"/>
</dbReference>
<keyword evidence="9" id="KW-0234">DNA repair</keyword>
<protein>
    <recommendedName>
        <fullName evidence="12">DNA 3'-5' helicase</fullName>
        <ecNumber evidence="12">5.6.2.4</ecNumber>
    </recommendedName>
    <alternativeName>
        <fullName evidence="13">DNA 3'-5' helicase II</fullName>
    </alternativeName>
</protein>
<dbReference type="Gene3D" id="1.10.486.10">
    <property type="entry name" value="PCRA, domain 4"/>
    <property type="match status" value="1"/>
</dbReference>
<dbReference type="InterPro" id="IPR011604">
    <property type="entry name" value="PDDEXK-like_dom_sf"/>
</dbReference>
<dbReference type="Gene3D" id="3.90.320.10">
    <property type="match status" value="1"/>
</dbReference>
<feature type="binding site" evidence="15">
    <location>
        <begin position="29"/>
        <end position="36"/>
    </location>
    <ligand>
        <name>ATP</name>
        <dbReference type="ChEBI" id="CHEBI:30616"/>
    </ligand>
</feature>
<evidence type="ECO:0000259" key="18">
    <source>
        <dbReference type="PROSITE" id="PS51217"/>
    </source>
</evidence>
<sequence length="1175" mass="126954">MSGKLTIPPEVIASQTRAANPDISAWVSANAGSGKTHVLASRVIRLLLAGADPQKILCLTYTKAAAANMSNRIFRTLGEWAMADDAQLAAAMRDLTGEPPTGTQMRDARRLFARALETPGGLKIQTIHAFCEAILHQFPLEANIAGHFEMLDGRMEAALVGEARRRLLSGAAKDDAGLGAAFGTVLTTAGETGLDTLMQDIVARRDELTVWLEHADEGDACRGDLKQSFGLDPADSADTIAAAILPDAWFTQERFRALATEGADKDAKAPRDLGEKGFHALQGATSEDRLRGLIPLFTRVEKGAVIARSSRGYPGSKLAALFPDMQAEFERFAAVLAEAADRLSTLDMVENTAAALTIADRLIARYEFLKRSRGFLDFNDLIRRTANLLSRQDASAWVHYKLDRGIDHILVDEAQDTSPVQWDVIKGLASEFFAGQGARDGATRTIFAVGDEKQSIYSFQGAEPDAFDATLNHFRTLTAAAGQPLEPVKLTYSFRSTPDVLRAVDTVFAAEAVRKGLTRYGDVLEHKAVRDGHPGHVEVWPSLATEKSDEEEDWTKGIDHATAPAVELANRIAATLQSWLAAGEILPGQGRAITAGDVLVLVRKRDRFIHALSRALKNLGIPVAGADRLSLPAHIAVKDMIAIGRFVMQPEDDLSLAAVLKSPVFGLDDSDLMRLGLERPASRSLWRCLRDAAAQDPRYQAAETLLSAWRAEAGFRKPADFYAGLLARDGVRRRMVARLGAEADEILDEFLAFALAQERTGVCDMESLLYTLETAGPEVKREMDQSRSELRIMTAHAAKGLEAPVVFLVDSGSAPVVTQNRSALTPFKPQGDGIKRFVWRAGALKNRALAAIDAENDARAEDEYRRLLYVGMTRAEDRLVVCGYHGKTGQKDGTWQRLAHEGLVGSPHVSQQIHGVTGETILVYRETDGPGRPVRAPDTTPAAASAPPLPFDPAARPVAAETLPRPLSPSGAAVLIEPEPGDTPPAASPVLEAPDAPPLAIRRGIAVHTLFQMLPDVTPDRRAETARAWLERTAADWPGGETERALASVLAILDDTAFADAFGPGSRAEVPISGQVEIAGRRHPVSGIIDRLHVSETGVLALDFKTNRPPPASLQQVPRAYVVQMALYQALLGQLWPDRPVTCALLFTETARLITLPSDAMAEALAALRVHGRPA</sequence>
<name>A0A2G1QTZ1_9HYPH</name>
<dbReference type="InterPro" id="IPR038726">
    <property type="entry name" value="PDDEXK_AddAB-type"/>
</dbReference>
<dbReference type="EMBL" id="PDVP01000001">
    <property type="protein sequence ID" value="PHP68955.1"/>
    <property type="molecule type" value="Genomic_DNA"/>
</dbReference>
<dbReference type="GO" id="GO:0005524">
    <property type="term" value="F:ATP binding"/>
    <property type="evidence" value="ECO:0007669"/>
    <property type="project" value="UniProtKB-UniRule"/>
</dbReference>
<evidence type="ECO:0000256" key="16">
    <source>
        <dbReference type="SAM" id="MobiDB-lite"/>
    </source>
</evidence>
<dbReference type="Pfam" id="PF00580">
    <property type="entry name" value="UvrD-helicase"/>
    <property type="match status" value="1"/>
</dbReference>
<dbReference type="GO" id="GO:0033202">
    <property type="term" value="C:DNA helicase complex"/>
    <property type="evidence" value="ECO:0007669"/>
    <property type="project" value="TreeGrafter"/>
</dbReference>
<dbReference type="PANTHER" id="PTHR11070:SF2">
    <property type="entry name" value="ATP-DEPENDENT DNA HELICASE SRS2"/>
    <property type="match status" value="1"/>
</dbReference>
<proteinExistence type="predicted"/>
<dbReference type="InterPro" id="IPR014016">
    <property type="entry name" value="UvrD-like_ATP-bd"/>
</dbReference>
<keyword evidence="5 15" id="KW-0347">Helicase</keyword>
<keyword evidence="8" id="KW-0238">DNA-binding</keyword>
<dbReference type="AlphaFoldDB" id="A0A2G1QTZ1"/>
<keyword evidence="6" id="KW-0269">Exonuclease</keyword>
<dbReference type="Pfam" id="PF13361">
    <property type="entry name" value="UvrD_C"/>
    <property type="match status" value="1"/>
</dbReference>
<evidence type="ECO:0000313" key="19">
    <source>
        <dbReference type="EMBL" id="PHP68955.1"/>
    </source>
</evidence>
<evidence type="ECO:0000256" key="12">
    <source>
        <dbReference type="ARBA" id="ARBA00034808"/>
    </source>
</evidence>
<comment type="catalytic activity">
    <reaction evidence="14">
        <text>ATP + H2O = ADP + phosphate + H(+)</text>
        <dbReference type="Rhea" id="RHEA:13065"/>
        <dbReference type="ChEBI" id="CHEBI:15377"/>
        <dbReference type="ChEBI" id="CHEBI:15378"/>
        <dbReference type="ChEBI" id="CHEBI:30616"/>
        <dbReference type="ChEBI" id="CHEBI:43474"/>
        <dbReference type="ChEBI" id="CHEBI:456216"/>
        <dbReference type="EC" id="5.6.2.4"/>
    </reaction>
</comment>
<dbReference type="OrthoDB" id="9810135at2"/>
<keyword evidence="10" id="KW-0413">Isomerase</keyword>
<dbReference type="PROSITE" id="PS51198">
    <property type="entry name" value="UVRD_HELICASE_ATP_BIND"/>
    <property type="match status" value="1"/>
</dbReference>
<dbReference type="InterPro" id="IPR000212">
    <property type="entry name" value="DNA_helicase_UvrD/REP"/>
</dbReference>
<dbReference type="Gene3D" id="3.40.50.300">
    <property type="entry name" value="P-loop containing nucleotide triphosphate hydrolases"/>
    <property type="match status" value="4"/>
</dbReference>
<keyword evidence="2 15" id="KW-0547">Nucleotide-binding</keyword>
<comment type="caution">
    <text evidence="19">The sequence shown here is derived from an EMBL/GenBank/DDBJ whole genome shotgun (WGS) entry which is preliminary data.</text>
</comment>
<dbReference type="GO" id="GO:0000725">
    <property type="term" value="P:recombinational repair"/>
    <property type="evidence" value="ECO:0007669"/>
    <property type="project" value="TreeGrafter"/>
</dbReference>
<evidence type="ECO:0000313" key="20">
    <source>
        <dbReference type="Proteomes" id="UP000221168"/>
    </source>
</evidence>
<dbReference type="Pfam" id="PF12705">
    <property type="entry name" value="PDDEXK_1"/>
    <property type="match status" value="1"/>
</dbReference>
<dbReference type="EC" id="5.6.2.4" evidence="12"/>
<evidence type="ECO:0000256" key="4">
    <source>
        <dbReference type="ARBA" id="ARBA00022801"/>
    </source>
</evidence>
<feature type="region of interest" description="Disordered" evidence="16">
    <location>
        <begin position="928"/>
        <end position="949"/>
    </location>
</feature>
<evidence type="ECO:0000256" key="3">
    <source>
        <dbReference type="ARBA" id="ARBA00022763"/>
    </source>
</evidence>
<reference evidence="19 20" key="1">
    <citation type="submission" date="2017-10" db="EMBL/GenBank/DDBJ databases">
        <title>Sedimentibacterium mangrovi gen. nov., sp. nov., a novel member of family Phyllobacteriacea isolated from mangrove sediment.</title>
        <authorList>
            <person name="Liao H."/>
            <person name="Tian Y."/>
        </authorList>
    </citation>
    <scope>NUCLEOTIDE SEQUENCE [LARGE SCALE GENOMIC DNA]</scope>
    <source>
        <strain evidence="19 20">X9-2-2</strain>
    </source>
</reference>
<evidence type="ECO:0000256" key="6">
    <source>
        <dbReference type="ARBA" id="ARBA00022839"/>
    </source>
</evidence>
<dbReference type="InterPro" id="IPR011335">
    <property type="entry name" value="Restrct_endonuc-II-like"/>
</dbReference>
<evidence type="ECO:0000256" key="5">
    <source>
        <dbReference type="ARBA" id="ARBA00022806"/>
    </source>
</evidence>
<dbReference type="SUPFAM" id="SSF52980">
    <property type="entry name" value="Restriction endonuclease-like"/>
    <property type="match status" value="1"/>
</dbReference>
<evidence type="ECO:0000256" key="10">
    <source>
        <dbReference type="ARBA" id="ARBA00023235"/>
    </source>
</evidence>
<keyword evidence="20" id="KW-1185">Reference proteome</keyword>
<dbReference type="InterPro" id="IPR014017">
    <property type="entry name" value="DNA_helicase_UvrD-like_C"/>
</dbReference>
<evidence type="ECO:0000256" key="11">
    <source>
        <dbReference type="ARBA" id="ARBA00034617"/>
    </source>
</evidence>
<evidence type="ECO:0000256" key="7">
    <source>
        <dbReference type="ARBA" id="ARBA00022840"/>
    </source>
</evidence>
<evidence type="ECO:0000256" key="1">
    <source>
        <dbReference type="ARBA" id="ARBA00022722"/>
    </source>
</evidence>
<accession>A0A2G1QTZ1</accession>
<evidence type="ECO:0000256" key="8">
    <source>
        <dbReference type="ARBA" id="ARBA00023125"/>
    </source>
</evidence>
<feature type="domain" description="UvrD-like helicase C-terminal" evidence="18">
    <location>
        <begin position="527"/>
        <end position="800"/>
    </location>
</feature>
<evidence type="ECO:0000256" key="13">
    <source>
        <dbReference type="ARBA" id="ARBA00034923"/>
    </source>
</evidence>
<dbReference type="PANTHER" id="PTHR11070">
    <property type="entry name" value="UVRD / RECB / PCRA DNA HELICASE FAMILY MEMBER"/>
    <property type="match status" value="1"/>
</dbReference>
<dbReference type="InterPro" id="IPR014151">
    <property type="entry name" value="DNA_helicase_AddA"/>
</dbReference>
<feature type="compositionally biased region" description="Low complexity" evidence="16">
    <location>
        <begin position="936"/>
        <end position="946"/>
    </location>
</feature>
<dbReference type="NCBIfam" id="TIGR02784">
    <property type="entry name" value="addA_alphas"/>
    <property type="match status" value="1"/>
</dbReference>
<keyword evidence="3" id="KW-0227">DNA damage</keyword>
<feature type="domain" description="UvrD-like helicase ATP-binding" evidence="17">
    <location>
        <begin position="8"/>
        <end position="497"/>
    </location>
</feature>
<dbReference type="GO" id="GO:0043138">
    <property type="term" value="F:3'-5' DNA helicase activity"/>
    <property type="evidence" value="ECO:0007669"/>
    <property type="project" value="UniProtKB-EC"/>
</dbReference>
<evidence type="ECO:0000256" key="14">
    <source>
        <dbReference type="ARBA" id="ARBA00048988"/>
    </source>
</evidence>
<evidence type="ECO:0000256" key="15">
    <source>
        <dbReference type="PROSITE-ProRule" id="PRU00560"/>
    </source>
</evidence>
<dbReference type="PROSITE" id="PS51217">
    <property type="entry name" value="UVRD_HELICASE_CTER"/>
    <property type="match status" value="1"/>
</dbReference>
<keyword evidence="4 15" id="KW-0378">Hydrolase</keyword>
<evidence type="ECO:0000256" key="2">
    <source>
        <dbReference type="ARBA" id="ARBA00022741"/>
    </source>
</evidence>
<dbReference type="GO" id="GO:0003677">
    <property type="term" value="F:DNA binding"/>
    <property type="evidence" value="ECO:0007669"/>
    <property type="project" value="UniProtKB-KW"/>
</dbReference>
<evidence type="ECO:0000259" key="17">
    <source>
        <dbReference type="PROSITE" id="PS51198"/>
    </source>
</evidence>
<dbReference type="SUPFAM" id="SSF52540">
    <property type="entry name" value="P-loop containing nucleoside triphosphate hydrolases"/>
    <property type="match status" value="1"/>
</dbReference>
<dbReference type="Proteomes" id="UP000221168">
    <property type="component" value="Unassembled WGS sequence"/>
</dbReference>
<dbReference type="GO" id="GO:0004527">
    <property type="term" value="F:exonuclease activity"/>
    <property type="evidence" value="ECO:0007669"/>
    <property type="project" value="UniProtKB-KW"/>
</dbReference>
<keyword evidence="1" id="KW-0540">Nuclease</keyword>